<sequence>MSSVPREKWWKIQWYSKDDTPEERKFIVKLDALLVPYLLVAYWVKHLDQANLSNAYVAGMKEDLGFHGNELVQLQSMYSIGVVFGQIPFVFLFTYIPMYWTIPFMDVMWGVFTLLQYRATSFGQMAAYRFFAAFFPAVHFVLGSWYRGHEINRRGGVFYTGYGLGSMTSSLLASAATSNLHGVYGLAGWRWLYIICFVITIPVGIIGFFVLPGTVAQPNRWFLSKEDIEVAKRRLERDGHRTSGKLKVRHIRRTLTSPRFWAVAFIDILWKNAGLYKTQGSYLLWIKSLGRYSASKVNQLGSIAPGLGIFWALLACFASDLLIGPVWAICFSSLWNSVCCLILTIWNVPEGALWFAFTTSFWANVMSTVFHGWVNNLLRDSPEERSFTLVLINTIAEATTAVIPLGVFRTIESPTFPKGYPFCFGCAVGVIVVTLALAWYEKRNQRLRIQRDDVEDSGLENDESISVSPNEQGLTVQSSNIGKAKL</sequence>
<comment type="caution">
    <text evidence="9">The sequence shown here is derived from an EMBL/GenBank/DDBJ whole genome shotgun (WGS) entry which is preliminary data.</text>
</comment>
<evidence type="ECO:0000256" key="1">
    <source>
        <dbReference type="ARBA" id="ARBA00004141"/>
    </source>
</evidence>
<reference evidence="9 10" key="1">
    <citation type="submission" date="2017-06" db="EMBL/GenBank/DDBJ databases">
        <title>Cmopartive genomic analysis of Ambrosia Fusariam Clade fungi.</title>
        <authorList>
            <person name="Stajich J.E."/>
            <person name="Carrillo J."/>
            <person name="Kijimoto T."/>
            <person name="Eskalen A."/>
            <person name="O'Donnell K."/>
            <person name="Kasson M."/>
        </authorList>
    </citation>
    <scope>NUCLEOTIDE SEQUENCE [LARGE SCALE GENOMIC DNA]</scope>
    <source>
        <strain evidence="9 10">NRRL 20438</strain>
    </source>
</reference>
<comment type="similarity">
    <text evidence="7">Belongs to the major facilitator superfamily. Allantoate permease family.</text>
</comment>
<evidence type="ECO:0000256" key="5">
    <source>
        <dbReference type="ARBA" id="ARBA00023136"/>
    </source>
</evidence>
<feature type="transmembrane region" description="Helical" evidence="8">
    <location>
        <begin position="352"/>
        <end position="374"/>
    </location>
</feature>
<dbReference type="FunFam" id="1.20.1250.20:FF:000065">
    <property type="entry name" value="Putative MFS pantothenate transporter"/>
    <property type="match status" value="1"/>
</dbReference>
<dbReference type="SUPFAM" id="SSF103473">
    <property type="entry name" value="MFS general substrate transporter"/>
    <property type="match status" value="1"/>
</dbReference>
<evidence type="ECO:0000313" key="9">
    <source>
        <dbReference type="EMBL" id="RSL98194.1"/>
    </source>
</evidence>
<dbReference type="AlphaFoldDB" id="A0A428T860"/>
<keyword evidence="10" id="KW-1185">Reference proteome</keyword>
<keyword evidence="6" id="KW-0325">Glycoprotein</keyword>
<evidence type="ECO:0000256" key="2">
    <source>
        <dbReference type="ARBA" id="ARBA00022448"/>
    </source>
</evidence>
<feature type="transmembrane region" description="Helical" evidence="8">
    <location>
        <begin position="299"/>
        <end position="319"/>
    </location>
</feature>
<dbReference type="Proteomes" id="UP000288429">
    <property type="component" value="Unassembled WGS sequence"/>
</dbReference>
<dbReference type="GO" id="GO:0022857">
    <property type="term" value="F:transmembrane transporter activity"/>
    <property type="evidence" value="ECO:0007669"/>
    <property type="project" value="InterPro"/>
</dbReference>
<dbReference type="GO" id="GO:0016020">
    <property type="term" value="C:membrane"/>
    <property type="evidence" value="ECO:0007669"/>
    <property type="project" value="UniProtKB-SubCell"/>
</dbReference>
<feature type="transmembrane region" description="Helical" evidence="8">
    <location>
        <begin position="386"/>
        <end position="407"/>
    </location>
</feature>
<dbReference type="Gene3D" id="1.20.1250.20">
    <property type="entry name" value="MFS general substrate transporter like domains"/>
    <property type="match status" value="2"/>
</dbReference>
<proteinExistence type="inferred from homology"/>
<feature type="transmembrane region" description="Helical" evidence="8">
    <location>
        <begin position="77"/>
        <end position="96"/>
    </location>
</feature>
<dbReference type="EMBL" id="NIZV01000241">
    <property type="protein sequence ID" value="RSL98194.1"/>
    <property type="molecule type" value="Genomic_DNA"/>
</dbReference>
<feature type="transmembrane region" description="Helical" evidence="8">
    <location>
        <begin position="191"/>
        <end position="211"/>
    </location>
</feature>
<dbReference type="InterPro" id="IPR011701">
    <property type="entry name" value="MFS"/>
</dbReference>
<feature type="transmembrane region" description="Helical" evidence="8">
    <location>
        <begin position="419"/>
        <end position="440"/>
    </location>
</feature>
<comment type="subcellular location">
    <subcellularLocation>
        <location evidence="1">Membrane</location>
        <topology evidence="1">Multi-pass membrane protein</topology>
    </subcellularLocation>
</comment>
<evidence type="ECO:0008006" key="11">
    <source>
        <dbReference type="Google" id="ProtNLM"/>
    </source>
</evidence>
<dbReference type="PANTHER" id="PTHR43791">
    <property type="entry name" value="PERMEASE-RELATED"/>
    <property type="match status" value="1"/>
</dbReference>
<keyword evidence="4 8" id="KW-1133">Transmembrane helix</keyword>
<organism evidence="9 10">
    <name type="scientific">Fusarium ambrosium</name>
    <dbReference type="NCBI Taxonomy" id="131363"/>
    <lineage>
        <taxon>Eukaryota</taxon>
        <taxon>Fungi</taxon>
        <taxon>Dikarya</taxon>
        <taxon>Ascomycota</taxon>
        <taxon>Pezizomycotina</taxon>
        <taxon>Sordariomycetes</taxon>
        <taxon>Hypocreomycetidae</taxon>
        <taxon>Hypocreales</taxon>
        <taxon>Nectriaceae</taxon>
        <taxon>Fusarium</taxon>
        <taxon>Fusarium solani species complex</taxon>
    </lineage>
</organism>
<keyword evidence="2" id="KW-0813">Transport</keyword>
<evidence type="ECO:0000256" key="3">
    <source>
        <dbReference type="ARBA" id="ARBA00022692"/>
    </source>
</evidence>
<dbReference type="PANTHER" id="PTHR43791:SF15">
    <property type="entry name" value="TRANSPORTER SEO1-RELATED"/>
    <property type="match status" value="1"/>
</dbReference>
<evidence type="ECO:0000256" key="8">
    <source>
        <dbReference type="SAM" id="Phobius"/>
    </source>
</evidence>
<keyword evidence="3 8" id="KW-0812">Transmembrane</keyword>
<keyword evidence="5 8" id="KW-0472">Membrane</keyword>
<feature type="transmembrane region" description="Helical" evidence="8">
    <location>
        <begin position="157"/>
        <end position="176"/>
    </location>
</feature>
<gene>
    <name evidence="9" type="ORF">CDV31_012728</name>
</gene>
<dbReference type="InterPro" id="IPR036259">
    <property type="entry name" value="MFS_trans_sf"/>
</dbReference>
<protein>
    <recommendedName>
        <fullName evidence="11">Major facilitator superfamily (MFS) profile domain-containing protein</fullName>
    </recommendedName>
</protein>
<accession>A0A428T860</accession>
<evidence type="ECO:0000256" key="6">
    <source>
        <dbReference type="ARBA" id="ARBA00023180"/>
    </source>
</evidence>
<evidence type="ECO:0000313" key="10">
    <source>
        <dbReference type="Proteomes" id="UP000288429"/>
    </source>
</evidence>
<dbReference type="Pfam" id="PF07690">
    <property type="entry name" value="MFS_1"/>
    <property type="match status" value="1"/>
</dbReference>
<evidence type="ECO:0000256" key="4">
    <source>
        <dbReference type="ARBA" id="ARBA00022989"/>
    </source>
</evidence>
<feature type="transmembrane region" description="Helical" evidence="8">
    <location>
        <begin position="126"/>
        <end position="145"/>
    </location>
</feature>
<name>A0A428T860_9HYPO</name>
<evidence type="ECO:0000256" key="7">
    <source>
        <dbReference type="ARBA" id="ARBA00037968"/>
    </source>
</evidence>